<dbReference type="EMBL" id="BGZK01000677">
    <property type="protein sequence ID" value="GBP55749.1"/>
    <property type="molecule type" value="Genomic_DNA"/>
</dbReference>
<feature type="region of interest" description="Disordered" evidence="1">
    <location>
        <begin position="34"/>
        <end position="76"/>
    </location>
</feature>
<sequence>MWCPWSESVSWRGLRGTEFQKSVYNSLAVRSETAGRTAESNALSAGPQSRLDKGQDSARRPDASLLPTPNSVTTIS</sequence>
<dbReference type="AlphaFoldDB" id="A0A4C1X091"/>
<dbReference type="Proteomes" id="UP000299102">
    <property type="component" value="Unassembled WGS sequence"/>
</dbReference>
<feature type="compositionally biased region" description="Polar residues" evidence="1">
    <location>
        <begin position="38"/>
        <end position="47"/>
    </location>
</feature>
<reference evidence="2 3" key="1">
    <citation type="journal article" date="2019" name="Commun. Biol.">
        <title>The bagworm genome reveals a unique fibroin gene that provides high tensile strength.</title>
        <authorList>
            <person name="Kono N."/>
            <person name="Nakamura H."/>
            <person name="Ohtoshi R."/>
            <person name="Tomita M."/>
            <person name="Numata K."/>
            <person name="Arakawa K."/>
        </authorList>
    </citation>
    <scope>NUCLEOTIDE SEQUENCE [LARGE SCALE GENOMIC DNA]</scope>
</reference>
<organism evidence="2 3">
    <name type="scientific">Eumeta variegata</name>
    <name type="common">Bagworm moth</name>
    <name type="synonym">Eumeta japonica</name>
    <dbReference type="NCBI Taxonomy" id="151549"/>
    <lineage>
        <taxon>Eukaryota</taxon>
        <taxon>Metazoa</taxon>
        <taxon>Ecdysozoa</taxon>
        <taxon>Arthropoda</taxon>
        <taxon>Hexapoda</taxon>
        <taxon>Insecta</taxon>
        <taxon>Pterygota</taxon>
        <taxon>Neoptera</taxon>
        <taxon>Endopterygota</taxon>
        <taxon>Lepidoptera</taxon>
        <taxon>Glossata</taxon>
        <taxon>Ditrysia</taxon>
        <taxon>Tineoidea</taxon>
        <taxon>Psychidae</taxon>
        <taxon>Oiketicinae</taxon>
        <taxon>Eumeta</taxon>
    </lineage>
</organism>
<feature type="compositionally biased region" description="Basic and acidic residues" evidence="1">
    <location>
        <begin position="50"/>
        <end position="62"/>
    </location>
</feature>
<proteinExistence type="predicted"/>
<evidence type="ECO:0000313" key="3">
    <source>
        <dbReference type="Proteomes" id="UP000299102"/>
    </source>
</evidence>
<name>A0A4C1X091_EUMVA</name>
<protein>
    <submittedName>
        <fullName evidence="2">Uncharacterized protein</fullName>
    </submittedName>
</protein>
<keyword evidence="3" id="KW-1185">Reference proteome</keyword>
<evidence type="ECO:0000256" key="1">
    <source>
        <dbReference type="SAM" id="MobiDB-lite"/>
    </source>
</evidence>
<gene>
    <name evidence="2" type="ORF">EVAR_23560_1</name>
</gene>
<accession>A0A4C1X091</accession>
<comment type="caution">
    <text evidence="2">The sequence shown here is derived from an EMBL/GenBank/DDBJ whole genome shotgun (WGS) entry which is preliminary data.</text>
</comment>
<evidence type="ECO:0000313" key="2">
    <source>
        <dbReference type="EMBL" id="GBP55749.1"/>
    </source>
</evidence>
<feature type="compositionally biased region" description="Polar residues" evidence="1">
    <location>
        <begin position="67"/>
        <end position="76"/>
    </location>
</feature>